<sequence length="134" mass="14647">MKLSLATFLVMLPLAAVAEDDKIDCTDPQVQIELNYCAEQSFLAADAELNDIYKAAMAAMKEIDGYLPEDQRGAAAALKTAQRNWIPYRDDACQAEGYLVSGGSMLGLVINECLERLTRQRIGDLTILVEGMGN</sequence>
<dbReference type="PANTHER" id="PTHR39176:SF1">
    <property type="entry name" value="PERIPLASMIC PROTEIN"/>
    <property type="match status" value="1"/>
</dbReference>
<accession>A0AAW5QXC9</accession>
<comment type="caution">
    <text evidence="3">The sequence shown here is derived from an EMBL/GenBank/DDBJ whole genome shotgun (WGS) entry which is preliminary data.</text>
</comment>
<dbReference type="RefSeq" id="WP_261615128.1">
    <property type="nucleotide sequence ID" value="NZ_JALIDZ010000003.1"/>
</dbReference>
<dbReference type="PANTHER" id="PTHR39176">
    <property type="entry name" value="PERIPLASMIC PROTEIN-RELATED"/>
    <property type="match status" value="1"/>
</dbReference>
<dbReference type="EMBL" id="JALIDZ010000003">
    <property type="protein sequence ID" value="MCT8971549.1"/>
    <property type="molecule type" value="Genomic_DNA"/>
</dbReference>
<organism evidence="3 4">
    <name type="scientific">Microbaculum marinisediminis</name>
    <dbReference type="NCBI Taxonomy" id="2931392"/>
    <lineage>
        <taxon>Bacteria</taxon>
        <taxon>Pseudomonadati</taxon>
        <taxon>Pseudomonadota</taxon>
        <taxon>Alphaproteobacteria</taxon>
        <taxon>Hyphomicrobiales</taxon>
        <taxon>Tepidamorphaceae</taxon>
        <taxon>Microbaculum</taxon>
    </lineage>
</organism>
<protein>
    <submittedName>
        <fullName evidence="3">DUF1311 domain-containing protein</fullName>
    </submittedName>
</protein>
<reference evidence="3 4" key="1">
    <citation type="submission" date="2022-04" db="EMBL/GenBank/DDBJ databases">
        <authorList>
            <person name="Ye Y.-Q."/>
            <person name="Du Z.-J."/>
        </authorList>
    </citation>
    <scope>NUCLEOTIDE SEQUENCE [LARGE SCALE GENOMIC DNA]</scope>
    <source>
        <strain evidence="3 4">A6E488</strain>
    </source>
</reference>
<dbReference type="Gene3D" id="1.20.1270.180">
    <property type="match status" value="1"/>
</dbReference>
<feature type="chain" id="PRO_5043700479" evidence="1">
    <location>
        <begin position="19"/>
        <end position="134"/>
    </location>
</feature>
<evidence type="ECO:0000259" key="2">
    <source>
        <dbReference type="Pfam" id="PF07007"/>
    </source>
</evidence>
<name>A0AAW5QXC9_9HYPH</name>
<evidence type="ECO:0000256" key="1">
    <source>
        <dbReference type="SAM" id="SignalP"/>
    </source>
</evidence>
<dbReference type="AlphaFoldDB" id="A0AAW5QXC9"/>
<proteinExistence type="predicted"/>
<dbReference type="Proteomes" id="UP001320898">
    <property type="component" value="Unassembled WGS sequence"/>
</dbReference>
<keyword evidence="1" id="KW-0732">Signal</keyword>
<evidence type="ECO:0000313" key="3">
    <source>
        <dbReference type="EMBL" id="MCT8971549.1"/>
    </source>
</evidence>
<dbReference type="InterPro" id="IPR009739">
    <property type="entry name" value="LprI-like_N"/>
</dbReference>
<evidence type="ECO:0000313" key="4">
    <source>
        <dbReference type="Proteomes" id="UP001320898"/>
    </source>
</evidence>
<feature type="domain" description="Lysozyme inhibitor LprI-like N-terminal" evidence="2">
    <location>
        <begin position="25"/>
        <end position="125"/>
    </location>
</feature>
<dbReference type="Pfam" id="PF07007">
    <property type="entry name" value="LprI"/>
    <property type="match status" value="1"/>
</dbReference>
<gene>
    <name evidence="3" type="ORF">MUB46_06760</name>
</gene>
<keyword evidence="4" id="KW-1185">Reference proteome</keyword>
<feature type="signal peptide" evidence="1">
    <location>
        <begin position="1"/>
        <end position="18"/>
    </location>
</feature>